<evidence type="ECO:0000313" key="2">
    <source>
        <dbReference type="EMBL" id="WQC00548.1"/>
    </source>
</evidence>
<proteinExistence type="predicted"/>
<sequence length="194" mass="22308">MISTFTAFIDANVFFGARLRSLLLFLSQIKMYRARWSERVHQEWVAAVAEKRGIEPEKLQRTRELMDRAVPDALVSGYEQLEEGIKLPDPDDRHVVAAATLTRADVIVTFNLDDFPADALKPLRLEARHPDEFLLDLFDISNELFVEAVRRDFEHYIQPKLTFADYVDGFRKADVPKTADLMEKLRILITAEAA</sequence>
<evidence type="ECO:0000259" key="1">
    <source>
        <dbReference type="Pfam" id="PF26343"/>
    </source>
</evidence>
<dbReference type="Proteomes" id="UP001322481">
    <property type="component" value="Chromosome"/>
</dbReference>
<organism evidence="2 3">
    <name type="scientific">Mesorhizobium huakuii</name>
    <dbReference type="NCBI Taxonomy" id="28104"/>
    <lineage>
        <taxon>Bacteria</taxon>
        <taxon>Pseudomonadati</taxon>
        <taxon>Pseudomonadota</taxon>
        <taxon>Alphaproteobacteria</taxon>
        <taxon>Hyphomicrobiales</taxon>
        <taxon>Phyllobacteriaceae</taxon>
        <taxon>Mesorhizobium</taxon>
    </lineage>
</organism>
<dbReference type="SUPFAM" id="SSF88723">
    <property type="entry name" value="PIN domain-like"/>
    <property type="match status" value="1"/>
</dbReference>
<gene>
    <name evidence="2" type="ORF">U0R22_004755</name>
</gene>
<keyword evidence="3" id="KW-1185">Reference proteome</keyword>
<accession>A0ABZ0VSR9</accession>
<protein>
    <submittedName>
        <fullName evidence="2">PIN domain-containing protein</fullName>
    </submittedName>
</protein>
<reference evidence="2 3" key="1">
    <citation type="submission" date="2023-11" db="EMBL/GenBank/DDBJ databases">
        <authorList>
            <person name="Panchal A.K."/>
            <person name="Meaney J.S."/>
            <person name="Karas B.J."/>
            <person name="diCenzo G.C."/>
        </authorList>
    </citation>
    <scope>NUCLEOTIDE SEQUENCE [LARGE SCALE GENOMIC DNA]</scope>
    <source>
        <strain evidence="2 3">NZP2235</strain>
    </source>
</reference>
<dbReference type="InterPro" id="IPR029060">
    <property type="entry name" value="PIN-like_dom_sf"/>
</dbReference>
<feature type="domain" description="VapC50 C-terminal" evidence="1">
    <location>
        <begin position="130"/>
        <end position="182"/>
    </location>
</feature>
<evidence type="ECO:0000313" key="3">
    <source>
        <dbReference type="Proteomes" id="UP001322481"/>
    </source>
</evidence>
<dbReference type="InterPro" id="IPR058652">
    <property type="entry name" value="VapC50_C"/>
</dbReference>
<name>A0ABZ0VSR9_9HYPH</name>
<dbReference type="EMBL" id="CP139858">
    <property type="protein sequence ID" value="WQC00548.1"/>
    <property type="molecule type" value="Genomic_DNA"/>
</dbReference>
<dbReference type="Pfam" id="PF26343">
    <property type="entry name" value="VapC50_C"/>
    <property type="match status" value="1"/>
</dbReference>
<dbReference type="RefSeq" id="WP_322415337.1">
    <property type="nucleotide sequence ID" value="NZ_CP139858.1"/>
</dbReference>